<feature type="domain" description="Lon proteolytic" evidence="4">
    <location>
        <begin position="261"/>
        <end position="359"/>
    </location>
</feature>
<name>A0ABU3RVI0_9MICO</name>
<keyword evidence="1" id="KW-0720">Serine protease</keyword>
<evidence type="ECO:0000259" key="3">
    <source>
        <dbReference type="PROSITE" id="PS50106"/>
    </source>
</evidence>
<comment type="catalytic activity">
    <reaction evidence="1">
        <text>Hydrolysis of proteins in presence of ATP.</text>
        <dbReference type="EC" id="3.4.21.53"/>
    </reaction>
</comment>
<dbReference type="SUPFAM" id="SSF50156">
    <property type="entry name" value="PDZ domain-like"/>
    <property type="match status" value="1"/>
</dbReference>
<dbReference type="PROSITE" id="PS50106">
    <property type="entry name" value="PDZ"/>
    <property type="match status" value="1"/>
</dbReference>
<dbReference type="InterPro" id="IPR008269">
    <property type="entry name" value="Lon_proteolytic"/>
</dbReference>
<keyword evidence="2" id="KW-0472">Membrane</keyword>
<dbReference type="InterPro" id="IPR020568">
    <property type="entry name" value="Ribosomal_Su5_D2-typ_SF"/>
</dbReference>
<keyword evidence="6" id="KW-1185">Reference proteome</keyword>
<dbReference type="GO" id="GO:0006508">
    <property type="term" value="P:proteolysis"/>
    <property type="evidence" value="ECO:0007669"/>
    <property type="project" value="UniProtKB-KW"/>
</dbReference>
<dbReference type="PANTHER" id="PTHR10046">
    <property type="entry name" value="ATP DEPENDENT LON PROTEASE FAMILY MEMBER"/>
    <property type="match status" value="1"/>
</dbReference>
<proteinExistence type="inferred from homology"/>
<sequence length="375" mass="39335">MSLFDENVRLEPAPRQPWRRGTVIGVWSLTVAVIVLFVLTFVPSAYVIQQPGPVYNTLGTSPNADGEQVPLITVPNEQDDTTTGQLDLLTVQVSGNRERTPSWIELAMAWFDRSRAVVPIDRIFPAGQTTEQRTSENAALMSDSQLEASAAALRQLGYDVPAEIAVGTIDDQGAAAGLLQQGDVLLSVDGAPASNVDAVRSAVQKAAGAPVTVAYQRDGADATVQITPQQTTVNGQQQYLLGVGLMQAFDLPVDVKIQLNDVGGPSAGMMFALGIIDKMSPGDLTGGQHIAGTGTIDADGNVGPIGGIRQKLYGALDAGATYFLAPESNCNEVVGHVPDGIRVFSTSTLDQSMTVLETIRDNGDLDALATCGSGS</sequence>
<dbReference type="RefSeq" id="WP_316001278.1">
    <property type="nucleotide sequence ID" value="NZ_JAWDIU010000002.1"/>
</dbReference>
<reference evidence="5 6" key="1">
    <citation type="submission" date="2023-09" db="EMBL/GenBank/DDBJ databases">
        <title>Microbacterium fusihabitans sp. nov., Microbacterium phycihabitans sp. nov., and Microbacterium cervinum sp. nov., isolated from dried seaweeds of beach.</title>
        <authorList>
            <person name="Lee S.D."/>
        </authorList>
    </citation>
    <scope>NUCLEOTIDE SEQUENCE [LARGE SCALE GENOMIC DNA]</scope>
    <source>
        <strain evidence="5 6">KSW2-21</strain>
    </source>
</reference>
<evidence type="ECO:0000259" key="4">
    <source>
        <dbReference type="PROSITE" id="PS51786"/>
    </source>
</evidence>
<dbReference type="InterPro" id="IPR001478">
    <property type="entry name" value="PDZ"/>
</dbReference>
<feature type="active site" evidence="1">
    <location>
        <position position="311"/>
    </location>
</feature>
<dbReference type="Proteomes" id="UP001256673">
    <property type="component" value="Unassembled WGS sequence"/>
</dbReference>
<dbReference type="EC" id="3.4.21.53" evidence="1"/>
<comment type="caution">
    <text evidence="5">The sequence shown here is derived from an EMBL/GenBank/DDBJ whole genome shotgun (WGS) entry which is preliminary data.</text>
</comment>
<keyword evidence="1" id="KW-0378">Hydrolase</keyword>
<dbReference type="Gene3D" id="3.30.230.10">
    <property type="match status" value="1"/>
</dbReference>
<protein>
    <recommendedName>
        <fullName evidence="1">endopeptidase La</fullName>
        <ecNumber evidence="1">3.4.21.53</ecNumber>
    </recommendedName>
</protein>
<gene>
    <name evidence="5" type="ORF">RWH43_08965</name>
</gene>
<dbReference type="Pfam" id="PF13180">
    <property type="entry name" value="PDZ_2"/>
    <property type="match status" value="1"/>
</dbReference>
<organism evidence="5 6">
    <name type="scientific">Microbacterium algihabitans</name>
    <dbReference type="NCBI Taxonomy" id="3075992"/>
    <lineage>
        <taxon>Bacteria</taxon>
        <taxon>Bacillati</taxon>
        <taxon>Actinomycetota</taxon>
        <taxon>Actinomycetes</taxon>
        <taxon>Micrococcales</taxon>
        <taxon>Microbacteriaceae</taxon>
        <taxon>Microbacterium</taxon>
    </lineage>
</organism>
<feature type="active site" evidence="1">
    <location>
        <position position="266"/>
    </location>
</feature>
<accession>A0ABU3RVI0</accession>
<evidence type="ECO:0000256" key="2">
    <source>
        <dbReference type="SAM" id="Phobius"/>
    </source>
</evidence>
<dbReference type="InterPro" id="IPR027065">
    <property type="entry name" value="Lon_Prtase"/>
</dbReference>
<comment type="similarity">
    <text evidence="1">Belongs to the peptidase S16 family.</text>
</comment>
<keyword evidence="1 5" id="KW-0645">Protease</keyword>
<dbReference type="PROSITE" id="PS51786">
    <property type="entry name" value="LON_PROTEOLYTIC"/>
    <property type="match status" value="1"/>
</dbReference>
<dbReference type="GO" id="GO:0008233">
    <property type="term" value="F:peptidase activity"/>
    <property type="evidence" value="ECO:0007669"/>
    <property type="project" value="UniProtKB-KW"/>
</dbReference>
<evidence type="ECO:0000256" key="1">
    <source>
        <dbReference type="PROSITE-ProRule" id="PRU01122"/>
    </source>
</evidence>
<keyword evidence="2" id="KW-1133">Transmembrane helix</keyword>
<dbReference type="InterPro" id="IPR014721">
    <property type="entry name" value="Ribsml_uS5_D2-typ_fold_subgr"/>
</dbReference>
<dbReference type="InterPro" id="IPR036034">
    <property type="entry name" value="PDZ_sf"/>
</dbReference>
<evidence type="ECO:0000313" key="5">
    <source>
        <dbReference type="EMBL" id="MDU0326883.1"/>
    </source>
</evidence>
<dbReference type="EMBL" id="JAWDIU010000002">
    <property type="protein sequence ID" value="MDU0326883.1"/>
    <property type="molecule type" value="Genomic_DNA"/>
</dbReference>
<feature type="transmembrane region" description="Helical" evidence="2">
    <location>
        <begin position="21"/>
        <end position="42"/>
    </location>
</feature>
<feature type="domain" description="PDZ" evidence="3">
    <location>
        <begin position="143"/>
        <end position="200"/>
    </location>
</feature>
<keyword evidence="2" id="KW-0812">Transmembrane</keyword>
<evidence type="ECO:0000313" key="6">
    <source>
        <dbReference type="Proteomes" id="UP001256673"/>
    </source>
</evidence>
<dbReference type="SUPFAM" id="SSF54211">
    <property type="entry name" value="Ribosomal protein S5 domain 2-like"/>
    <property type="match status" value="1"/>
</dbReference>
<dbReference type="Pfam" id="PF05362">
    <property type="entry name" value="Lon_C"/>
    <property type="match status" value="1"/>
</dbReference>